<dbReference type="SUPFAM" id="SSF53098">
    <property type="entry name" value="Ribonuclease H-like"/>
    <property type="match status" value="1"/>
</dbReference>
<dbReference type="PROSITE" id="PS50994">
    <property type="entry name" value="INTEGRASE"/>
    <property type="match status" value="1"/>
</dbReference>
<dbReference type="EMBL" id="JAIQUM010000083">
    <property type="protein sequence ID" value="MBZ5753065.1"/>
    <property type="molecule type" value="Genomic_DNA"/>
</dbReference>
<dbReference type="Gene3D" id="1.10.10.60">
    <property type="entry name" value="Homeodomain-like"/>
    <property type="match status" value="1"/>
</dbReference>
<gene>
    <name evidence="4" type="ORF">K9V48_23240</name>
</gene>
<protein>
    <submittedName>
        <fullName evidence="4">IS3 family transposase</fullName>
    </submittedName>
</protein>
<sequence>MSRQRRTFTDEFKLQMVKLYENGKSRADIAREYEITPSALDRWIKNHQDSGSFSAKDNRTEEENELIRLRKENQRLMMENDILKQAALIIGRKLDVIRNNTHKYSVSAMCDVLNLPKSTYYYYVNLREKEVHEAEEAELSKEIQRIFKESRNNYGTRKIKKELEKLETKKIVSRRRIGRIMKRLGLVSNYTVAQFKPHKQTCNEAPVKNKLQREFKQEKQLAVIVSDLTYVRVLNKWHYICLFVDLFNREIVGYSAGANKTAALVYEALSRIPTNLNDVKMFHTDRGKEFDNQLISDALETFGIQRSLSAKGCPYDNAVAEATFKIFKTEFANQMNVTSLEQLALELSDYVNWFNNIRIHGTLGYLTPVEFKQQSL</sequence>
<evidence type="ECO:0000256" key="2">
    <source>
        <dbReference type="SAM" id="Coils"/>
    </source>
</evidence>
<dbReference type="Pfam" id="PF13276">
    <property type="entry name" value="HTH_21"/>
    <property type="match status" value="1"/>
</dbReference>
<keyword evidence="5" id="KW-1185">Reference proteome</keyword>
<comment type="function">
    <text evidence="1">Involved in the transposition of the insertion sequence.</text>
</comment>
<dbReference type="InterPro" id="IPR001584">
    <property type="entry name" value="Integrase_cat-core"/>
</dbReference>
<evidence type="ECO:0000259" key="3">
    <source>
        <dbReference type="PROSITE" id="PS50994"/>
    </source>
</evidence>
<proteinExistence type="predicted"/>
<dbReference type="SUPFAM" id="SSF46689">
    <property type="entry name" value="Homeodomain-like"/>
    <property type="match status" value="1"/>
</dbReference>
<reference evidence="4" key="1">
    <citation type="submission" date="2024-05" db="EMBL/GenBank/DDBJ databases">
        <title>Metabacillus sp. nov., isolated from the rhizosphere soil of tomato plants.</title>
        <authorList>
            <person name="Ma R."/>
        </authorList>
    </citation>
    <scope>NUCLEOTIDE SEQUENCE</scope>
    <source>
        <strain evidence="4">DBTR6</strain>
    </source>
</reference>
<dbReference type="PANTHER" id="PTHR46889:SF4">
    <property type="entry name" value="TRANSPOSASE INSO FOR INSERTION SEQUENCE ELEMENT IS911B-RELATED"/>
    <property type="match status" value="1"/>
</dbReference>
<comment type="caution">
    <text evidence="4">The sequence shown here is derived from an EMBL/GenBank/DDBJ whole genome shotgun (WGS) entry which is preliminary data.</text>
</comment>
<dbReference type="InterPro" id="IPR048020">
    <property type="entry name" value="Transpos_IS3"/>
</dbReference>
<feature type="domain" description="Integrase catalytic" evidence="3">
    <location>
        <begin position="216"/>
        <end position="376"/>
    </location>
</feature>
<dbReference type="InterPro" id="IPR002514">
    <property type="entry name" value="Transposase_8"/>
</dbReference>
<dbReference type="Gene3D" id="3.30.420.10">
    <property type="entry name" value="Ribonuclease H-like superfamily/Ribonuclease H"/>
    <property type="match status" value="1"/>
</dbReference>
<accession>A0ABS7UXM0</accession>
<dbReference type="InterPro" id="IPR012337">
    <property type="entry name" value="RNaseH-like_sf"/>
</dbReference>
<dbReference type="InterPro" id="IPR025948">
    <property type="entry name" value="HTH-like_dom"/>
</dbReference>
<dbReference type="InterPro" id="IPR036397">
    <property type="entry name" value="RNaseH_sf"/>
</dbReference>
<evidence type="ECO:0000256" key="1">
    <source>
        <dbReference type="ARBA" id="ARBA00002286"/>
    </source>
</evidence>
<dbReference type="InterPro" id="IPR009057">
    <property type="entry name" value="Homeodomain-like_sf"/>
</dbReference>
<name>A0ABS7UXM0_9BACI</name>
<dbReference type="Pfam" id="PF01527">
    <property type="entry name" value="HTH_Tnp_1"/>
    <property type="match status" value="1"/>
</dbReference>
<dbReference type="NCBIfam" id="NF033516">
    <property type="entry name" value="transpos_IS3"/>
    <property type="match status" value="1"/>
</dbReference>
<dbReference type="Proteomes" id="UP001165287">
    <property type="component" value="Unassembled WGS sequence"/>
</dbReference>
<dbReference type="Pfam" id="PF00665">
    <property type="entry name" value="rve"/>
    <property type="match status" value="1"/>
</dbReference>
<dbReference type="Pfam" id="PF13333">
    <property type="entry name" value="rve_2"/>
    <property type="match status" value="1"/>
</dbReference>
<dbReference type="PANTHER" id="PTHR46889">
    <property type="entry name" value="TRANSPOSASE INSF FOR INSERTION SEQUENCE IS3B-RELATED"/>
    <property type="match status" value="1"/>
</dbReference>
<organism evidence="4 5">
    <name type="scientific">Metabacillus rhizolycopersici</name>
    <dbReference type="NCBI Taxonomy" id="2875709"/>
    <lineage>
        <taxon>Bacteria</taxon>
        <taxon>Bacillati</taxon>
        <taxon>Bacillota</taxon>
        <taxon>Bacilli</taxon>
        <taxon>Bacillales</taxon>
        <taxon>Bacillaceae</taxon>
        <taxon>Metabacillus</taxon>
    </lineage>
</organism>
<evidence type="ECO:0000313" key="4">
    <source>
        <dbReference type="EMBL" id="MBZ5753065.1"/>
    </source>
</evidence>
<feature type="coiled-coil region" evidence="2">
    <location>
        <begin position="59"/>
        <end position="86"/>
    </location>
</feature>
<evidence type="ECO:0000313" key="5">
    <source>
        <dbReference type="Proteomes" id="UP001165287"/>
    </source>
</evidence>
<dbReference type="InterPro" id="IPR050900">
    <property type="entry name" value="Transposase_IS3/IS150/IS904"/>
</dbReference>
<keyword evidence="2" id="KW-0175">Coiled coil</keyword>